<dbReference type="Proteomes" id="UP000320333">
    <property type="component" value="Unassembled WGS sequence"/>
</dbReference>
<dbReference type="InterPro" id="IPR013087">
    <property type="entry name" value="Znf_C2H2_type"/>
</dbReference>
<feature type="region of interest" description="Disordered" evidence="6">
    <location>
        <begin position="1"/>
        <end position="28"/>
    </location>
</feature>
<feature type="compositionally biased region" description="Low complexity" evidence="6">
    <location>
        <begin position="176"/>
        <end position="192"/>
    </location>
</feature>
<feature type="region of interest" description="Disordered" evidence="6">
    <location>
        <begin position="432"/>
        <end position="467"/>
    </location>
</feature>
<dbReference type="OrthoDB" id="3269380at2759"/>
<feature type="domain" description="C2H2-type" evidence="7">
    <location>
        <begin position="510"/>
        <end position="544"/>
    </location>
</feature>
<feature type="domain" description="C2H2-type" evidence="7">
    <location>
        <begin position="376"/>
        <end position="405"/>
    </location>
</feature>
<proteinExistence type="predicted"/>
<dbReference type="Gene3D" id="3.30.160.60">
    <property type="entry name" value="Classic Zinc Finger"/>
    <property type="match status" value="2"/>
</dbReference>
<comment type="caution">
    <text evidence="8">The sequence shown here is derived from an EMBL/GenBank/DDBJ whole genome shotgun (WGS) entry which is preliminary data.</text>
</comment>
<feature type="domain" description="C2H2-type" evidence="7">
    <location>
        <begin position="206"/>
        <end position="236"/>
    </location>
</feature>
<evidence type="ECO:0000259" key="7">
    <source>
        <dbReference type="PROSITE" id="PS50157"/>
    </source>
</evidence>
<feature type="region of interest" description="Disordered" evidence="6">
    <location>
        <begin position="281"/>
        <end position="307"/>
    </location>
</feature>
<feature type="compositionally biased region" description="Basic and acidic residues" evidence="6">
    <location>
        <begin position="130"/>
        <end position="139"/>
    </location>
</feature>
<dbReference type="PANTHER" id="PTHR23057:SF0">
    <property type="entry name" value="JUXTAPOSED WITH ANOTHER ZINC FINGER PROTEIN 1"/>
    <property type="match status" value="1"/>
</dbReference>
<name>A0A507FGZ4_9FUNG</name>
<keyword evidence="2" id="KW-0677">Repeat</keyword>
<dbReference type="Pfam" id="PF00096">
    <property type="entry name" value="zf-C2H2"/>
    <property type="match status" value="1"/>
</dbReference>
<keyword evidence="1" id="KW-0479">Metal-binding</keyword>
<evidence type="ECO:0000313" key="8">
    <source>
        <dbReference type="EMBL" id="TPX74950.1"/>
    </source>
</evidence>
<dbReference type="SMART" id="SM00355">
    <property type="entry name" value="ZnF_C2H2"/>
    <property type="match status" value="3"/>
</dbReference>
<dbReference type="PROSITE" id="PS00028">
    <property type="entry name" value="ZINC_FINGER_C2H2_1"/>
    <property type="match status" value="2"/>
</dbReference>
<gene>
    <name evidence="8" type="ORF">CcCBS67573_g03769</name>
</gene>
<feature type="region of interest" description="Disordered" evidence="6">
    <location>
        <begin position="104"/>
        <end position="144"/>
    </location>
</feature>
<evidence type="ECO:0000313" key="9">
    <source>
        <dbReference type="Proteomes" id="UP000320333"/>
    </source>
</evidence>
<dbReference type="PROSITE" id="PS50157">
    <property type="entry name" value="ZINC_FINGER_C2H2_2"/>
    <property type="match status" value="3"/>
</dbReference>
<evidence type="ECO:0000256" key="2">
    <source>
        <dbReference type="ARBA" id="ARBA00022737"/>
    </source>
</evidence>
<organism evidence="8 9">
    <name type="scientific">Chytriomyces confervae</name>
    <dbReference type="NCBI Taxonomy" id="246404"/>
    <lineage>
        <taxon>Eukaryota</taxon>
        <taxon>Fungi</taxon>
        <taxon>Fungi incertae sedis</taxon>
        <taxon>Chytridiomycota</taxon>
        <taxon>Chytridiomycota incertae sedis</taxon>
        <taxon>Chytridiomycetes</taxon>
        <taxon>Chytridiales</taxon>
        <taxon>Chytriomycetaceae</taxon>
        <taxon>Chytriomyces</taxon>
    </lineage>
</organism>
<accession>A0A507FGZ4</accession>
<evidence type="ECO:0000256" key="6">
    <source>
        <dbReference type="SAM" id="MobiDB-lite"/>
    </source>
</evidence>
<dbReference type="EMBL" id="QEAP01000101">
    <property type="protein sequence ID" value="TPX74950.1"/>
    <property type="molecule type" value="Genomic_DNA"/>
</dbReference>
<feature type="compositionally biased region" description="Polar residues" evidence="6">
    <location>
        <begin position="107"/>
        <end position="129"/>
    </location>
</feature>
<evidence type="ECO:0000256" key="5">
    <source>
        <dbReference type="PROSITE-ProRule" id="PRU00042"/>
    </source>
</evidence>
<dbReference type="PANTHER" id="PTHR23057">
    <property type="entry name" value="JUXTAPOSED WITH ANOTHER ZINC FINGER PROTEIN 1"/>
    <property type="match status" value="1"/>
</dbReference>
<keyword evidence="9" id="KW-1185">Reference proteome</keyword>
<dbReference type="InterPro" id="IPR036236">
    <property type="entry name" value="Znf_C2H2_sf"/>
</dbReference>
<feature type="compositionally biased region" description="Polar residues" evidence="6">
    <location>
        <begin position="298"/>
        <end position="307"/>
    </location>
</feature>
<reference evidence="8 9" key="1">
    <citation type="journal article" date="2019" name="Sci. Rep.">
        <title>Comparative genomics of chytrid fungi reveal insights into the obligate biotrophic and pathogenic lifestyle of Synchytrium endobioticum.</title>
        <authorList>
            <person name="van de Vossenberg B.T.L.H."/>
            <person name="Warris S."/>
            <person name="Nguyen H.D.T."/>
            <person name="van Gent-Pelzer M.P.E."/>
            <person name="Joly D.L."/>
            <person name="van de Geest H.C."/>
            <person name="Bonants P.J.M."/>
            <person name="Smith D.S."/>
            <person name="Levesque C.A."/>
            <person name="van der Lee T.A.J."/>
        </authorList>
    </citation>
    <scope>NUCLEOTIDE SEQUENCE [LARGE SCALE GENOMIC DNA]</scope>
    <source>
        <strain evidence="8 9">CBS 675.73</strain>
    </source>
</reference>
<keyword evidence="4" id="KW-0862">Zinc</keyword>
<evidence type="ECO:0000256" key="1">
    <source>
        <dbReference type="ARBA" id="ARBA00022723"/>
    </source>
</evidence>
<dbReference type="SUPFAM" id="SSF57667">
    <property type="entry name" value="beta-beta-alpha zinc fingers"/>
    <property type="match status" value="2"/>
</dbReference>
<keyword evidence="3 5" id="KW-0863">Zinc-finger</keyword>
<feature type="region of interest" description="Disordered" evidence="6">
    <location>
        <begin position="158"/>
        <end position="196"/>
    </location>
</feature>
<evidence type="ECO:0000256" key="3">
    <source>
        <dbReference type="ARBA" id="ARBA00022771"/>
    </source>
</evidence>
<dbReference type="InterPro" id="IPR051580">
    <property type="entry name" value="ZnF-Chromatin_assoc"/>
</dbReference>
<dbReference type="GO" id="GO:0008270">
    <property type="term" value="F:zinc ion binding"/>
    <property type="evidence" value="ECO:0007669"/>
    <property type="project" value="UniProtKB-KW"/>
</dbReference>
<sequence length="559" mass="60799">MSSDVDGPTGLPEKTEEEMAPPRRTSAINSQMAAETLLRLLCSPSQSPTTRCCETEPETAAETELASVTQDAVVDAGVSEHVRNRDFNAQILLDIAQGDSFGDSPSILATTNPSNTNEPQLNIESNNPDIKSDHHEHTNSADTLPLDWSAVVQVVEAATDHDSDPDEPDTDPALQSRASSSSMHSREISTTSSRKRKYDMRLERPFVCVIGLCRKSYTKKRGLIIHGKMAHPDAQSIESLRRVQPIPVSTVAPVNLQSHAFAVAAYDDDEEDVDIESDLADSDVGGDPASFRFHSGGSKLTASSEGSELVSPSIQISDVDGATKEAITPPVTKKKRVRKLSASDFTSDSGGEGMLSVQMAQDLVARINHLNEQKPFLCSQKGCDKRYRNSNGLKYHLEKHHALSSTEIYSSTQSSGNSSTASLIGTTEALHIRSDSSEPEPQDQSMSPPPPPQQQLPRQQSSPFAHTHDAEELDAPHLIAEGNLSSSDDHQAESSPSPVLEMLEYEGRPFVCPYMGCGKAYKNKNGLLYHLRKGKLTFHAKLDENAKAEEREEVSSSIM</sequence>
<dbReference type="GO" id="GO:0005634">
    <property type="term" value="C:nucleus"/>
    <property type="evidence" value="ECO:0007669"/>
    <property type="project" value="TreeGrafter"/>
</dbReference>
<dbReference type="AlphaFoldDB" id="A0A507FGZ4"/>
<evidence type="ECO:0000256" key="4">
    <source>
        <dbReference type="ARBA" id="ARBA00022833"/>
    </source>
</evidence>
<protein>
    <recommendedName>
        <fullName evidence="7">C2H2-type domain-containing protein</fullName>
    </recommendedName>
</protein>